<sequence>MACRGSGVRVPSDPPLQSSSPASAGLEPFSGRLRAATRAAPRYTSSMLDLSHPITAGMTVYPGDPEVRSREALSVAADGVAVTELHLGSHTGTHIDAPSHTIRGGRTIDEVPLDALSGDALVLRADRAGECRPIDGEMLGLERFDAVPPIVAICTGWDRHFGGELALRHPFLAVEAAERLWCLGMRVLVVDTLSPDPTAVEAGIADERSAAGEATDRQAPRDPAAGPPPATADRPLAVPDPLPVHTVVLGGGGAIVENVRGLDALGERARLGIFPLPLAGADGAPARVVAWRDEAR</sequence>
<keyword evidence="3" id="KW-1185">Reference proteome</keyword>
<feature type="region of interest" description="Disordered" evidence="1">
    <location>
        <begin position="209"/>
        <end position="239"/>
    </location>
</feature>
<evidence type="ECO:0000313" key="2">
    <source>
        <dbReference type="EMBL" id="QAB19212.1"/>
    </source>
</evidence>
<dbReference type="PANTHER" id="PTHR31118">
    <property type="entry name" value="CYCLASE-LIKE PROTEIN 2"/>
    <property type="match status" value="1"/>
</dbReference>
<protein>
    <submittedName>
        <fullName evidence="2">Cyclase family protein</fullName>
    </submittedName>
</protein>
<dbReference type="InterPro" id="IPR037175">
    <property type="entry name" value="KFase_sf"/>
</dbReference>
<dbReference type="Gene3D" id="3.50.30.50">
    <property type="entry name" value="Putative cyclase"/>
    <property type="match status" value="1"/>
</dbReference>
<evidence type="ECO:0000256" key="1">
    <source>
        <dbReference type="SAM" id="MobiDB-lite"/>
    </source>
</evidence>
<proteinExistence type="predicted"/>
<organism evidence="2 3">
    <name type="scientific">Leucobacter muris</name>
    <dbReference type="NCBI Taxonomy" id="1935379"/>
    <lineage>
        <taxon>Bacteria</taxon>
        <taxon>Bacillati</taxon>
        <taxon>Actinomycetota</taxon>
        <taxon>Actinomycetes</taxon>
        <taxon>Micrococcales</taxon>
        <taxon>Microbacteriaceae</taxon>
        <taxon>Leucobacter</taxon>
    </lineage>
</organism>
<feature type="region of interest" description="Disordered" evidence="1">
    <location>
        <begin position="1"/>
        <end position="29"/>
    </location>
</feature>
<name>A0ABX5QJE3_9MICO</name>
<dbReference type="EMBL" id="CP035037">
    <property type="protein sequence ID" value="QAB19212.1"/>
    <property type="molecule type" value="Genomic_DNA"/>
</dbReference>
<dbReference type="Pfam" id="PF04199">
    <property type="entry name" value="Cyclase"/>
    <property type="match status" value="1"/>
</dbReference>
<evidence type="ECO:0000313" key="3">
    <source>
        <dbReference type="Proteomes" id="UP000285768"/>
    </source>
</evidence>
<dbReference type="InterPro" id="IPR007325">
    <property type="entry name" value="KFase/CYL"/>
</dbReference>
<dbReference type="PANTHER" id="PTHR31118:SF32">
    <property type="entry name" value="KYNURENINE FORMAMIDASE"/>
    <property type="match status" value="1"/>
</dbReference>
<feature type="compositionally biased region" description="Basic and acidic residues" evidence="1">
    <location>
        <begin position="209"/>
        <end position="220"/>
    </location>
</feature>
<reference evidence="2 3" key="1">
    <citation type="submission" date="2019-01" db="EMBL/GenBank/DDBJ databases">
        <title>Leucobacter muris sp. nov. isolated from the nose of a laboratory mouse.</title>
        <authorList>
            <person name="Benga L."/>
            <person name="Sproeer C."/>
            <person name="Schumann P."/>
            <person name="Verbarg S."/>
            <person name="Bunk B."/>
            <person name="Engelhardt E."/>
            <person name="Benten P.M."/>
            <person name="Sager M."/>
        </authorList>
    </citation>
    <scope>NUCLEOTIDE SEQUENCE [LARGE SCALE GENOMIC DNA]</scope>
    <source>
        <strain evidence="2 3">DSM 101948</strain>
    </source>
</reference>
<dbReference type="SUPFAM" id="SSF102198">
    <property type="entry name" value="Putative cyclase"/>
    <property type="match status" value="1"/>
</dbReference>
<accession>A0ABX5QJE3</accession>
<dbReference type="Proteomes" id="UP000285768">
    <property type="component" value="Chromosome"/>
</dbReference>
<gene>
    <name evidence="2" type="ORF">Leucomu_08750</name>
</gene>